<dbReference type="Proteomes" id="UP000281594">
    <property type="component" value="Unassembled WGS sequence"/>
</dbReference>
<dbReference type="AlphaFoldDB" id="A0A3L8RKS6"/>
<protein>
    <recommendedName>
        <fullName evidence="3">Phosphoadenosine phosphosulphate reductase domain-containing protein</fullName>
    </recommendedName>
</protein>
<dbReference type="SUPFAM" id="SSF52402">
    <property type="entry name" value="Adenine nucleotide alpha hydrolases-like"/>
    <property type="match status" value="1"/>
</dbReference>
<proteinExistence type="predicted"/>
<reference evidence="1 2" key="1">
    <citation type="journal article" date="2018" name="J. Biol. Chem.">
        <title>Discovery of the actinoplanic acid pathway in Streptomyces rapamycinicus reveals a genetically conserved synergism with rapamycin.</title>
        <authorList>
            <person name="Mrak P."/>
            <person name="Krastel P."/>
            <person name="Pivk Lukancic P."/>
            <person name="Tao J."/>
            <person name="Pistorius D."/>
            <person name="Moore C.M."/>
        </authorList>
    </citation>
    <scope>NUCLEOTIDE SEQUENCE [LARGE SCALE GENOMIC DNA]</scope>
    <source>
        <strain evidence="1 2">NRRL 5491</strain>
    </source>
</reference>
<evidence type="ECO:0000313" key="1">
    <source>
        <dbReference type="EMBL" id="RLV80187.1"/>
    </source>
</evidence>
<gene>
    <name evidence="1" type="ORF">D3C57_117420</name>
</gene>
<dbReference type="Gene3D" id="3.40.50.620">
    <property type="entry name" value="HUPs"/>
    <property type="match status" value="1"/>
</dbReference>
<dbReference type="RefSeq" id="WP_243146162.1">
    <property type="nucleotide sequence ID" value="NC_022785.1"/>
</dbReference>
<evidence type="ECO:0000313" key="2">
    <source>
        <dbReference type="Proteomes" id="UP000281594"/>
    </source>
</evidence>
<dbReference type="STRING" id="1343740.M271_26200"/>
<accession>A0A3L8RKS6</accession>
<organism evidence="1 2">
    <name type="scientific">Streptomyces rapamycinicus (strain ATCC 29253 / DSM 41530 / NRRL 5491 / AYB-994)</name>
    <name type="common">Streptomyces hygroscopicus (strain ATCC 29253)</name>
    <dbReference type="NCBI Taxonomy" id="1343740"/>
    <lineage>
        <taxon>Bacteria</taxon>
        <taxon>Bacillati</taxon>
        <taxon>Actinomycetota</taxon>
        <taxon>Actinomycetes</taxon>
        <taxon>Kitasatosporales</taxon>
        <taxon>Streptomycetaceae</taxon>
        <taxon>Streptomyces</taxon>
        <taxon>Streptomyces violaceusniger group</taxon>
    </lineage>
</organism>
<name>A0A3L8RKS6_STRRN</name>
<dbReference type="InterPro" id="IPR014729">
    <property type="entry name" value="Rossmann-like_a/b/a_fold"/>
</dbReference>
<comment type="caution">
    <text evidence="1">The sequence shown here is derived from an EMBL/GenBank/DDBJ whole genome shotgun (WGS) entry which is preliminary data.</text>
</comment>
<dbReference type="EMBL" id="QYCY01000001">
    <property type="protein sequence ID" value="RLV80187.1"/>
    <property type="molecule type" value="Genomic_DNA"/>
</dbReference>
<sequence>MSGSPTPRLRVLSLGAGVQSTTLLLLAAEGRLPKWDAAIFSDTGWEPARVYEHLDRLEREVAQPAGIPVHRVRVEGGNAQRVSGNLRADSLNPGSFVRIPVFVIDRAGERAAMVRRQCTEEYKVKPIKAKVRAMLGYPHPKPVPRGVFVEQAIGISRDEFERAKDASVRYLRNVFPLLDLDDAADGRAGWTRNDCLRYLRSHGWGETPKSACIGCPFHGNRQWRELRDHHPEEWADAVDFDRQLRRTQLRGIKAAPYLHRSLLPLDQAPIDRVTRNEWADRQGDLFDAVADQEAEDGAALGCSPWSCRGSGPEAA</sequence>
<evidence type="ECO:0008006" key="3">
    <source>
        <dbReference type="Google" id="ProtNLM"/>
    </source>
</evidence>